<evidence type="ECO:0000259" key="2">
    <source>
        <dbReference type="Pfam" id="PF00199"/>
    </source>
</evidence>
<dbReference type="Proteomes" id="UP000198596">
    <property type="component" value="Unassembled WGS sequence"/>
</dbReference>
<dbReference type="PRINTS" id="PR00067">
    <property type="entry name" value="CATALASE"/>
</dbReference>
<dbReference type="InterPro" id="IPR020835">
    <property type="entry name" value="Catalase_sf"/>
</dbReference>
<dbReference type="AlphaFoldDB" id="A0A1I2DH20"/>
<feature type="domain" description="Catalase core" evidence="2">
    <location>
        <begin position="3"/>
        <end position="53"/>
    </location>
</feature>
<protein>
    <recommendedName>
        <fullName evidence="1">catalase</fullName>
        <ecNumber evidence="1">1.11.1.6</ecNumber>
    </recommendedName>
</protein>
<dbReference type="GO" id="GO:0006979">
    <property type="term" value="P:response to oxidative stress"/>
    <property type="evidence" value="ECO:0007669"/>
    <property type="project" value="InterPro"/>
</dbReference>
<organism evidence="3 4">
    <name type="scientific">Flavobacterium xueshanense</name>
    <dbReference type="NCBI Taxonomy" id="935223"/>
    <lineage>
        <taxon>Bacteria</taxon>
        <taxon>Pseudomonadati</taxon>
        <taxon>Bacteroidota</taxon>
        <taxon>Flavobacteriia</taxon>
        <taxon>Flavobacteriales</taxon>
        <taxon>Flavobacteriaceae</taxon>
        <taxon>Flavobacterium</taxon>
    </lineage>
</organism>
<dbReference type="GO" id="GO:0004096">
    <property type="term" value="F:catalase activity"/>
    <property type="evidence" value="ECO:0007669"/>
    <property type="project" value="InterPro"/>
</dbReference>
<gene>
    <name evidence="3" type="ORF">SAMN04488131_10452</name>
</gene>
<evidence type="ECO:0000256" key="1">
    <source>
        <dbReference type="ARBA" id="ARBA00012314"/>
    </source>
</evidence>
<evidence type="ECO:0000313" key="3">
    <source>
        <dbReference type="EMBL" id="SFE79220.1"/>
    </source>
</evidence>
<dbReference type="InterPro" id="IPR011614">
    <property type="entry name" value="Catalase_core"/>
</dbReference>
<proteinExistence type="predicted"/>
<dbReference type="EC" id="1.11.1.6" evidence="1"/>
<dbReference type="GO" id="GO:0020037">
    <property type="term" value="F:heme binding"/>
    <property type="evidence" value="ECO:0007669"/>
    <property type="project" value="InterPro"/>
</dbReference>
<dbReference type="Pfam" id="PF00199">
    <property type="entry name" value="Catalase"/>
    <property type="match status" value="1"/>
</dbReference>
<name>A0A1I2DH20_9FLAO</name>
<dbReference type="InterPro" id="IPR018028">
    <property type="entry name" value="Catalase"/>
</dbReference>
<sequence length="58" mass="6919">MVYFDRERIQERLLISKGSDAFGAFKVTHYNIRFTEAKIFYEIGKETKVIMHFDFLPA</sequence>
<dbReference type="STRING" id="935223.SAMN04488131_10452"/>
<keyword evidence="4" id="KW-1185">Reference proteome</keyword>
<dbReference type="SUPFAM" id="SSF56634">
    <property type="entry name" value="Heme-dependent catalase-like"/>
    <property type="match status" value="1"/>
</dbReference>
<dbReference type="EMBL" id="FONQ01000004">
    <property type="protein sequence ID" value="SFE79220.1"/>
    <property type="molecule type" value="Genomic_DNA"/>
</dbReference>
<accession>A0A1I2DH20</accession>
<evidence type="ECO:0000313" key="4">
    <source>
        <dbReference type="Proteomes" id="UP000198596"/>
    </source>
</evidence>
<dbReference type="Gene3D" id="2.40.180.10">
    <property type="entry name" value="Catalase core domain"/>
    <property type="match status" value="1"/>
</dbReference>
<reference evidence="4" key="1">
    <citation type="submission" date="2016-10" db="EMBL/GenBank/DDBJ databases">
        <authorList>
            <person name="Varghese N."/>
            <person name="Submissions S."/>
        </authorList>
    </citation>
    <scope>NUCLEOTIDE SEQUENCE [LARGE SCALE GENOMIC DNA]</scope>
    <source>
        <strain evidence="4">CGMCC 1.9227</strain>
    </source>
</reference>